<evidence type="ECO:0000313" key="2">
    <source>
        <dbReference type="Proteomes" id="UP001327225"/>
    </source>
</evidence>
<evidence type="ECO:0000313" key="1">
    <source>
        <dbReference type="EMBL" id="WQQ26152.1"/>
    </source>
</evidence>
<gene>
    <name evidence="1" type="ORF">SHK19_19590</name>
</gene>
<proteinExistence type="predicted"/>
<dbReference type="RefSeq" id="WP_322937214.1">
    <property type="nucleotide sequence ID" value="NZ_CP141059.1"/>
</dbReference>
<name>A0ABZ0ZPI4_9ACTN</name>
<reference evidence="2" key="1">
    <citation type="submission" date="2023-12" db="EMBL/GenBank/DDBJ databases">
        <title>Novel species in genus Nocardioides.</title>
        <authorList>
            <person name="Zhou H."/>
        </authorList>
    </citation>
    <scope>NUCLEOTIDE SEQUENCE [LARGE SCALE GENOMIC DNA]</scope>
    <source>
        <strain evidence="2">HM61</strain>
    </source>
</reference>
<sequence length="63" mass="6779">MTPGSIDQITSRLGDQLNHTVEIVVESRMVQRASTVDRDLLDQEGRVLGTSGLLGDTSDPALL</sequence>
<protein>
    <submittedName>
        <fullName evidence="1">Uncharacterized protein</fullName>
    </submittedName>
</protein>
<dbReference type="EMBL" id="CP141059">
    <property type="protein sequence ID" value="WQQ26152.1"/>
    <property type="molecule type" value="Genomic_DNA"/>
</dbReference>
<accession>A0ABZ0ZPI4</accession>
<keyword evidence="2" id="KW-1185">Reference proteome</keyword>
<organism evidence="1 2">
    <name type="scientific">Nocardioides bizhenqiangii</name>
    <dbReference type="NCBI Taxonomy" id="3095076"/>
    <lineage>
        <taxon>Bacteria</taxon>
        <taxon>Bacillati</taxon>
        <taxon>Actinomycetota</taxon>
        <taxon>Actinomycetes</taxon>
        <taxon>Propionibacteriales</taxon>
        <taxon>Nocardioidaceae</taxon>
        <taxon>Nocardioides</taxon>
    </lineage>
</organism>
<dbReference type="Proteomes" id="UP001327225">
    <property type="component" value="Chromosome"/>
</dbReference>